<sequence length="236" mass="25487">MSIAVDQERLAQVPALIAHPGGRLAPLPTVLWFHGFGADKGLHLPELCRFAEAGLLAVGIDAVGHGQRQFVDFDQQFSRGSTESLQLFNSFVSNTVAELPLVIDTLVARGLSDPQRLAVAGVSMGACIVYGAIATDRRLRAAVALLGSPGELGPDSPRLAIEHFFPTALLSIVAGQDTVVPPIAARTLHQRLAACYRVHPDRLSYREIAGAAHFMLPEQWDDAVAQAREWLVRFLL</sequence>
<gene>
    <name evidence="3" type="ORF">IPK02_20165</name>
</gene>
<dbReference type="Pfam" id="PF01738">
    <property type="entry name" value="DLH"/>
    <property type="match status" value="1"/>
</dbReference>
<dbReference type="InterPro" id="IPR029058">
    <property type="entry name" value="AB_hydrolase_fold"/>
</dbReference>
<dbReference type="PANTHER" id="PTHR22946:SF9">
    <property type="entry name" value="POLYKETIDE TRANSFERASE AF380"/>
    <property type="match status" value="1"/>
</dbReference>
<dbReference type="InterPro" id="IPR002925">
    <property type="entry name" value="Dienelactn_hydro"/>
</dbReference>
<evidence type="ECO:0000313" key="4">
    <source>
        <dbReference type="Proteomes" id="UP000706151"/>
    </source>
</evidence>
<keyword evidence="1 3" id="KW-0378">Hydrolase</keyword>
<evidence type="ECO:0000259" key="2">
    <source>
        <dbReference type="Pfam" id="PF01738"/>
    </source>
</evidence>
<protein>
    <submittedName>
        <fullName evidence="3">Dienelactone hydrolase family protein</fullName>
    </submittedName>
</protein>
<evidence type="ECO:0000313" key="3">
    <source>
        <dbReference type="EMBL" id="MBK7956072.1"/>
    </source>
</evidence>
<dbReference type="EMBL" id="JADJOT010000011">
    <property type="protein sequence ID" value="MBK7956072.1"/>
    <property type="molecule type" value="Genomic_DNA"/>
</dbReference>
<organism evidence="3 4">
    <name type="scientific">Candidatus Accumulibacter affinis</name>
    <dbReference type="NCBI Taxonomy" id="2954384"/>
    <lineage>
        <taxon>Bacteria</taxon>
        <taxon>Pseudomonadati</taxon>
        <taxon>Pseudomonadota</taxon>
        <taxon>Betaproteobacteria</taxon>
        <taxon>Candidatus Accumulibacter</taxon>
    </lineage>
</organism>
<proteinExistence type="predicted"/>
<dbReference type="AlphaFoldDB" id="A0A935TEY6"/>
<reference evidence="3 4" key="1">
    <citation type="submission" date="2020-10" db="EMBL/GenBank/DDBJ databases">
        <title>Connecting structure to function with the recovery of over 1000 high-quality activated sludge metagenome-assembled genomes encoding full-length rRNA genes using long-read sequencing.</title>
        <authorList>
            <person name="Singleton C.M."/>
            <person name="Petriglieri F."/>
            <person name="Kristensen J.M."/>
            <person name="Kirkegaard R.H."/>
            <person name="Michaelsen T.Y."/>
            <person name="Andersen M.H."/>
            <person name="Karst S.M."/>
            <person name="Dueholm M.S."/>
            <person name="Nielsen P.H."/>
            <person name="Albertsen M."/>
        </authorList>
    </citation>
    <scope>NUCLEOTIDE SEQUENCE [LARGE SCALE GENOMIC DNA]</scope>
    <source>
        <strain evidence="3">Fred_18-Q3-R57-64_BAT3C.720</strain>
    </source>
</reference>
<evidence type="ECO:0000256" key="1">
    <source>
        <dbReference type="ARBA" id="ARBA00022801"/>
    </source>
</evidence>
<dbReference type="SUPFAM" id="SSF53474">
    <property type="entry name" value="alpha/beta-Hydrolases"/>
    <property type="match status" value="1"/>
</dbReference>
<dbReference type="PANTHER" id="PTHR22946">
    <property type="entry name" value="DIENELACTONE HYDROLASE DOMAIN-CONTAINING PROTEIN-RELATED"/>
    <property type="match status" value="1"/>
</dbReference>
<comment type="caution">
    <text evidence="3">The sequence shown here is derived from an EMBL/GenBank/DDBJ whole genome shotgun (WGS) entry which is preliminary data.</text>
</comment>
<name>A0A935TEY6_9PROT</name>
<accession>A0A935TEY6</accession>
<feature type="domain" description="Dienelactone hydrolase" evidence="2">
    <location>
        <begin position="18"/>
        <end position="194"/>
    </location>
</feature>
<dbReference type="InterPro" id="IPR050261">
    <property type="entry name" value="FrsA_esterase"/>
</dbReference>
<dbReference type="Proteomes" id="UP000706151">
    <property type="component" value="Unassembled WGS sequence"/>
</dbReference>
<dbReference type="GO" id="GO:0052689">
    <property type="term" value="F:carboxylic ester hydrolase activity"/>
    <property type="evidence" value="ECO:0007669"/>
    <property type="project" value="UniProtKB-ARBA"/>
</dbReference>
<dbReference type="Gene3D" id="3.40.50.1820">
    <property type="entry name" value="alpha/beta hydrolase"/>
    <property type="match status" value="1"/>
</dbReference>